<organism evidence="1 2">
    <name type="scientific">Entomophthora muscae</name>
    <dbReference type="NCBI Taxonomy" id="34485"/>
    <lineage>
        <taxon>Eukaryota</taxon>
        <taxon>Fungi</taxon>
        <taxon>Fungi incertae sedis</taxon>
        <taxon>Zoopagomycota</taxon>
        <taxon>Entomophthoromycotina</taxon>
        <taxon>Entomophthoromycetes</taxon>
        <taxon>Entomophthorales</taxon>
        <taxon>Entomophthoraceae</taxon>
        <taxon>Entomophthora</taxon>
    </lineage>
</organism>
<name>A0ACC2RRC0_9FUNG</name>
<reference evidence="1" key="1">
    <citation type="submission" date="2022-04" db="EMBL/GenBank/DDBJ databases">
        <title>Genome of the entomopathogenic fungus Entomophthora muscae.</title>
        <authorList>
            <person name="Elya C."/>
            <person name="Lovett B.R."/>
            <person name="Lee E."/>
            <person name="Macias A.M."/>
            <person name="Hajek A.E."/>
            <person name="De Bivort B.L."/>
            <person name="Kasson M.T."/>
            <person name="De Fine Licht H.H."/>
            <person name="Stajich J.E."/>
        </authorList>
    </citation>
    <scope>NUCLEOTIDE SEQUENCE</scope>
    <source>
        <strain evidence="1">Berkeley</strain>
    </source>
</reference>
<accession>A0ACC2RRC0</accession>
<sequence>MKSSHFTTGTSTNIPPNCPKVSSEDDVAFPVVANYSLSIAELFFPEKYYTDNALHWILANAVHAVQAQSQTKADNKAQGIIAKPYAQQLLDNAPGKKSSPSTYGPHLK</sequence>
<comment type="caution">
    <text evidence="1">The sequence shown here is derived from an EMBL/GenBank/DDBJ whole genome shotgun (WGS) entry which is preliminary data.</text>
</comment>
<protein>
    <submittedName>
        <fullName evidence="1">Uncharacterized protein</fullName>
    </submittedName>
</protein>
<dbReference type="EMBL" id="QTSX02006637">
    <property type="protein sequence ID" value="KAJ9052587.1"/>
    <property type="molecule type" value="Genomic_DNA"/>
</dbReference>
<proteinExistence type="predicted"/>
<dbReference type="Proteomes" id="UP001165960">
    <property type="component" value="Unassembled WGS sequence"/>
</dbReference>
<evidence type="ECO:0000313" key="2">
    <source>
        <dbReference type="Proteomes" id="UP001165960"/>
    </source>
</evidence>
<gene>
    <name evidence="1" type="ORF">DSO57_1032668</name>
</gene>
<evidence type="ECO:0000313" key="1">
    <source>
        <dbReference type="EMBL" id="KAJ9052587.1"/>
    </source>
</evidence>
<keyword evidence="2" id="KW-1185">Reference proteome</keyword>